<dbReference type="SUPFAM" id="SSF52540">
    <property type="entry name" value="P-loop containing nucleoside triphosphate hydrolases"/>
    <property type="match status" value="2"/>
</dbReference>
<dbReference type="Proteomes" id="UP000886043">
    <property type="component" value="Unassembled WGS sequence"/>
</dbReference>
<dbReference type="GO" id="GO:0005737">
    <property type="term" value="C:cytoplasm"/>
    <property type="evidence" value="ECO:0007669"/>
    <property type="project" value="UniProtKB-SubCell"/>
</dbReference>
<keyword evidence="4" id="KW-0547">Nucleotide-binding</keyword>
<proteinExistence type="inferred from homology"/>
<dbReference type="PROSITE" id="PS50893">
    <property type="entry name" value="ABC_TRANSPORTER_2"/>
    <property type="match status" value="1"/>
</dbReference>
<evidence type="ECO:0000256" key="13">
    <source>
        <dbReference type="ARBA" id="ARBA00042156"/>
    </source>
</evidence>
<reference evidence="15" key="1">
    <citation type="journal article" date="2020" name="mSystems">
        <title>Genome- and Community-Level Interaction Insights into Carbon Utilization and Element Cycling Functions of Hydrothermarchaeota in Hydrothermal Sediment.</title>
        <authorList>
            <person name="Zhou Z."/>
            <person name="Liu Y."/>
            <person name="Xu W."/>
            <person name="Pan J."/>
            <person name="Luo Z.H."/>
            <person name="Li M."/>
        </authorList>
    </citation>
    <scope>NUCLEOTIDE SEQUENCE [LARGE SCALE GENOMIC DNA]</scope>
    <source>
        <strain evidence="15">HyVt-483</strain>
    </source>
</reference>
<dbReference type="GO" id="GO:0005524">
    <property type="term" value="F:ATP binding"/>
    <property type="evidence" value="ECO:0007669"/>
    <property type="project" value="UniProtKB-KW"/>
</dbReference>
<organism evidence="15">
    <name type="scientific">Thermosulfurimonas dismutans</name>
    <dbReference type="NCBI Taxonomy" id="999894"/>
    <lineage>
        <taxon>Bacteria</taxon>
        <taxon>Pseudomonadati</taxon>
        <taxon>Thermodesulfobacteriota</taxon>
        <taxon>Thermodesulfobacteria</taxon>
        <taxon>Thermodesulfobacteriales</taxon>
        <taxon>Thermodesulfobacteriaceae</taxon>
        <taxon>Thermosulfurimonas</taxon>
    </lineage>
</organism>
<evidence type="ECO:0000256" key="12">
    <source>
        <dbReference type="ARBA" id="ARBA00039316"/>
    </source>
</evidence>
<dbReference type="InterPro" id="IPR003593">
    <property type="entry name" value="AAA+_ATPase"/>
</dbReference>
<dbReference type="SMART" id="SM00382">
    <property type="entry name" value="AAA"/>
    <property type="match status" value="2"/>
</dbReference>
<evidence type="ECO:0000256" key="5">
    <source>
        <dbReference type="ARBA" id="ARBA00022763"/>
    </source>
</evidence>
<dbReference type="Gene3D" id="3.40.50.300">
    <property type="entry name" value="P-loop containing nucleotide triphosphate hydrolases"/>
    <property type="match status" value="3"/>
</dbReference>
<keyword evidence="7" id="KW-0067">ATP-binding</keyword>
<dbReference type="InterPro" id="IPR041102">
    <property type="entry name" value="UvrA_inter"/>
</dbReference>
<keyword evidence="5" id="KW-0227">DNA damage</keyword>
<comment type="similarity">
    <text evidence="11">Belongs to the ABC transporter superfamily. UvrA family.</text>
</comment>
<dbReference type="PANTHER" id="PTHR43152">
    <property type="entry name" value="UVRABC SYSTEM PROTEIN A"/>
    <property type="match status" value="1"/>
</dbReference>
<keyword evidence="3" id="KW-0677">Repeat</keyword>
<dbReference type="GO" id="GO:0006281">
    <property type="term" value="P:DNA repair"/>
    <property type="evidence" value="ECO:0007669"/>
    <property type="project" value="UniProtKB-KW"/>
</dbReference>
<name>A0A7C3CS98_9BACT</name>
<evidence type="ECO:0000256" key="6">
    <source>
        <dbReference type="ARBA" id="ARBA00022769"/>
    </source>
</evidence>
<dbReference type="Pfam" id="PF17760">
    <property type="entry name" value="UvrA_inter"/>
    <property type="match status" value="1"/>
</dbReference>
<dbReference type="GO" id="GO:0016887">
    <property type="term" value="F:ATP hydrolysis activity"/>
    <property type="evidence" value="ECO:0007669"/>
    <property type="project" value="InterPro"/>
</dbReference>
<sequence>MRLVDITTHNLRIPELELPERALVVITGPSGSGKSSLAFDTLAVEGKRRYLLALSLTEEVRVPSPPPVREAEGIPPAVALPQRIPPPNPRITLGTVTGVLEKLRRILAQIGEIPCPGCGKPIRIHTLSEVLARFEALPEGTRLLLTAPLHETSEKALSYLLGEGFNRFFINDRVYDLTEENPPSEILRAEVVVDRLIIKRTARMRLIEALRLAERLSGGPVVLRLLEGPPHFLTLGPRCPHCLSPIPEMRPEDFSFNHPRGACPACGGIGEREGKTCPACKGLRLKREALEVRLLGDPLRDLLSLPLSAWPSYLAEKEKEAGPHRSHLRALKQALRPLLETLNRLGLGHLNLLSPFHRLSTGERKRVELSGLLSHQLSGVLFIFDEPGLGLSPQEKKTLLLFLRRLVLSGNTVLVVEHDPVFIREADLVVELGPGAGPEGGRLLFVGPPEELARRTDLPTGAFLSGKKRLRRNFRPERRPLELPGFPALWEGGLTVLCGASGSGKTLLLREMAARLEAAGHKTAFLSGELPGKTRGMVASFLGVFDELRRLFAATPEARALGLSPAHFSPFSREGRCPYCHGEGKQKTGISGLLETETPCEECQGSGLKPEALKVTYRGLRFPEVLALSLSEALGLFSRIPAVAEKLSAALEKGLGYLRLGQDLRTLSGGEKLRLRLTRETLRRSGAEVLLLDLPSMGLHLADLERLLAVFEDLLRRGKTLVLAENQPLLALLSDEIWVVEKEGIVFSGSPREFLSQGPPISRQFEPYLSLVEGV</sequence>
<evidence type="ECO:0000256" key="1">
    <source>
        <dbReference type="ARBA" id="ARBA00004496"/>
    </source>
</evidence>
<dbReference type="GO" id="GO:0004518">
    <property type="term" value="F:nuclease activity"/>
    <property type="evidence" value="ECO:0007669"/>
    <property type="project" value="UniProtKB-KW"/>
</dbReference>
<dbReference type="AlphaFoldDB" id="A0A7C3CS98"/>
<keyword evidence="8" id="KW-0267">Excision nuclease</keyword>
<evidence type="ECO:0000256" key="4">
    <source>
        <dbReference type="ARBA" id="ARBA00022741"/>
    </source>
</evidence>
<evidence type="ECO:0000259" key="14">
    <source>
        <dbReference type="PROSITE" id="PS50893"/>
    </source>
</evidence>
<protein>
    <recommendedName>
        <fullName evidence="12">UvrABC system protein A</fullName>
    </recommendedName>
    <alternativeName>
        <fullName evidence="13">Excinuclease ABC subunit A</fullName>
    </alternativeName>
</protein>
<feature type="domain" description="ABC transporter" evidence="14">
    <location>
        <begin position="464"/>
        <end position="767"/>
    </location>
</feature>
<evidence type="ECO:0000256" key="7">
    <source>
        <dbReference type="ARBA" id="ARBA00022840"/>
    </source>
</evidence>
<dbReference type="InterPro" id="IPR003439">
    <property type="entry name" value="ABC_transporter-like_ATP-bd"/>
</dbReference>
<evidence type="ECO:0000256" key="11">
    <source>
        <dbReference type="ARBA" id="ARBA00038000"/>
    </source>
</evidence>
<keyword evidence="10" id="KW-0234">DNA repair</keyword>
<keyword evidence="2" id="KW-0963">Cytoplasm</keyword>
<evidence type="ECO:0000256" key="3">
    <source>
        <dbReference type="ARBA" id="ARBA00022737"/>
    </source>
</evidence>
<evidence type="ECO:0000256" key="2">
    <source>
        <dbReference type="ARBA" id="ARBA00022490"/>
    </source>
</evidence>
<accession>A0A7C3CS98</accession>
<gene>
    <name evidence="15" type="ORF">ENJ40_05285</name>
</gene>
<dbReference type="InterPro" id="IPR027417">
    <property type="entry name" value="P-loop_NTPase"/>
</dbReference>
<keyword evidence="6" id="KW-0228">DNA excision</keyword>
<comment type="caution">
    <text evidence="15">The sequence shown here is derived from an EMBL/GenBank/DDBJ whole genome shotgun (WGS) entry which is preliminary data.</text>
</comment>
<dbReference type="Gene3D" id="1.20.1580.10">
    <property type="entry name" value="ABC transporter ATPase like domain"/>
    <property type="match status" value="3"/>
</dbReference>
<dbReference type="PANTHER" id="PTHR43152:SF3">
    <property type="entry name" value="UVRABC SYSTEM PROTEIN A"/>
    <property type="match status" value="1"/>
</dbReference>
<dbReference type="EMBL" id="DRMH01000071">
    <property type="protein sequence ID" value="HFC97854.1"/>
    <property type="molecule type" value="Genomic_DNA"/>
</dbReference>
<dbReference type="Gene3D" id="3.30.190.20">
    <property type="match status" value="1"/>
</dbReference>
<evidence type="ECO:0000256" key="8">
    <source>
        <dbReference type="ARBA" id="ARBA00022881"/>
    </source>
</evidence>
<dbReference type="GO" id="GO:0003677">
    <property type="term" value="F:DNA binding"/>
    <property type="evidence" value="ECO:0007669"/>
    <property type="project" value="UniProtKB-KW"/>
</dbReference>
<evidence type="ECO:0000256" key="10">
    <source>
        <dbReference type="ARBA" id="ARBA00023204"/>
    </source>
</evidence>
<comment type="subcellular location">
    <subcellularLocation>
        <location evidence="1">Cytoplasm</location>
    </subcellularLocation>
</comment>
<keyword evidence="9" id="KW-0238">DNA-binding</keyword>
<evidence type="ECO:0000313" key="15">
    <source>
        <dbReference type="EMBL" id="HFC97854.1"/>
    </source>
</evidence>
<evidence type="ECO:0000256" key="9">
    <source>
        <dbReference type="ARBA" id="ARBA00023125"/>
    </source>
</evidence>